<dbReference type="InterPro" id="IPR016024">
    <property type="entry name" value="ARM-type_fold"/>
</dbReference>
<dbReference type="Proteomes" id="UP000834106">
    <property type="component" value="Chromosome 16"/>
</dbReference>
<gene>
    <name evidence="5" type="ORF">FPE_LOCUS25806</name>
</gene>
<dbReference type="PANTHER" id="PTHR23316">
    <property type="entry name" value="IMPORTIN ALPHA"/>
    <property type="match status" value="1"/>
</dbReference>
<keyword evidence="2" id="KW-0813">Transport</keyword>
<dbReference type="AlphaFoldDB" id="A0AAD2E878"/>
<dbReference type="Pfam" id="PF00514">
    <property type="entry name" value="Arm"/>
    <property type="match status" value="2"/>
</dbReference>
<dbReference type="Gene3D" id="1.25.10.10">
    <property type="entry name" value="Leucine-rich Repeat Variant"/>
    <property type="match status" value="2"/>
</dbReference>
<keyword evidence="4" id="KW-0653">Protein transport</keyword>
<protein>
    <submittedName>
        <fullName evidence="5">Uncharacterized protein</fullName>
    </submittedName>
</protein>
<evidence type="ECO:0000256" key="1">
    <source>
        <dbReference type="ARBA" id="ARBA00010394"/>
    </source>
</evidence>
<dbReference type="EMBL" id="OU503051">
    <property type="protein sequence ID" value="CAI9778376.1"/>
    <property type="molecule type" value="Genomic_DNA"/>
</dbReference>
<accession>A0AAD2E878</accession>
<proteinExistence type="inferred from homology"/>
<sequence>MTLQISIRPWDPCHQSVLFYVPVQLARFMNQRKKTEAEIIGGANDDTLLLKATKQFHKYLLGDPIKEIIPEVVDRLLEFLNRDDYPELQFEAALAIEGISKCSSDNINMLIDHGAIPILLSLLRSPEDDLREQVKTVILPLTRLIYTDDEIVCLHACMALCYLTCESKDKIQAVIDAGVFPRLVDLFLSPSQFVLHPALTAVYYIIAYVDVIQIQLGYMGERDGRRIIFRFLVREGCIKSLCDLLASPNEAGIIKFCLEGLENILKGGEAEKNQCNTDDVNVFAQMIDDAGGIQKIKDLQTDHDDRQIRVIAMRTVKKYWPEEATKSKFSMNCKIL</sequence>
<name>A0AAD2E878_9LAMI</name>
<dbReference type="InterPro" id="IPR011989">
    <property type="entry name" value="ARM-like"/>
</dbReference>
<evidence type="ECO:0000313" key="6">
    <source>
        <dbReference type="Proteomes" id="UP000834106"/>
    </source>
</evidence>
<evidence type="ECO:0000313" key="5">
    <source>
        <dbReference type="EMBL" id="CAI9778376.1"/>
    </source>
</evidence>
<comment type="similarity">
    <text evidence="1">Belongs to the importin alpha family.</text>
</comment>
<organism evidence="5 6">
    <name type="scientific">Fraxinus pennsylvanica</name>
    <dbReference type="NCBI Taxonomy" id="56036"/>
    <lineage>
        <taxon>Eukaryota</taxon>
        <taxon>Viridiplantae</taxon>
        <taxon>Streptophyta</taxon>
        <taxon>Embryophyta</taxon>
        <taxon>Tracheophyta</taxon>
        <taxon>Spermatophyta</taxon>
        <taxon>Magnoliopsida</taxon>
        <taxon>eudicotyledons</taxon>
        <taxon>Gunneridae</taxon>
        <taxon>Pentapetalae</taxon>
        <taxon>asterids</taxon>
        <taxon>lamiids</taxon>
        <taxon>Lamiales</taxon>
        <taxon>Oleaceae</taxon>
        <taxon>Oleeae</taxon>
        <taxon>Fraxinus</taxon>
    </lineage>
</organism>
<keyword evidence="3" id="KW-0677">Repeat</keyword>
<dbReference type="InterPro" id="IPR000225">
    <property type="entry name" value="Armadillo"/>
</dbReference>
<keyword evidence="6" id="KW-1185">Reference proteome</keyword>
<dbReference type="SUPFAM" id="SSF48371">
    <property type="entry name" value="ARM repeat"/>
    <property type="match status" value="1"/>
</dbReference>
<evidence type="ECO:0000256" key="2">
    <source>
        <dbReference type="ARBA" id="ARBA00022448"/>
    </source>
</evidence>
<evidence type="ECO:0000256" key="3">
    <source>
        <dbReference type="ARBA" id="ARBA00022737"/>
    </source>
</evidence>
<dbReference type="InterPro" id="IPR032413">
    <property type="entry name" value="Arm_3"/>
</dbReference>
<evidence type="ECO:0000256" key="4">
    <source>
        <dbReference type="ARBA" id="ARBA00022927"/>
    </source>
</evidence>
<dbReference type="SMART" id="SM00185">
    <property type="entry name" value="ARM"/>
    <property type="match status" value="4"/>
</dbReference>
<dbReference type="GO" id="GO:0015031">
    <property type="term" value="P:protein transport"/>
    <property type="evidence" value="ECO:0007669"/>
    <property type="project" value="UniProtKB-KW"/>
</dbReference>
<reference evidence="5" key="1">
    <citation type="submission" date="2023-05" db="EMBL/GenBank/DDBJ databases">
        <authorList>
            <person name="Huff M."/>
        </authorList>
    </citation>
    <scope>NUCLEOTIDE SEQUENCE</scope>
</reference>
<dbReference type="Pfam" id="PF16186">
    <property type="entry name" value="Arm_3"/>
    <property type="match status" value="1"/>
</dbReference>